<dbReference type="PANTHER" id="PTHR47260">
    <property type="entry name" value="UPF0644 PROTEIN PB2B4.06"/>
    <property type="match status" value="1"/>
</dbReference>
<dbReference type="VEuPathDB" id="FungiDB:AeMF1_014595"/>
<accession>A0A6G0XEE3</accession>
<dbReference type="InterPro" id="IPR052061">
    <property type="entry name" value="PTE-AB_protein"/>
</dbReference>
<evidence type="ECO:0000313" key="2">
    <source>
        <dbReference type="Proteomes" id="UP000481153"/>
    </source>
</evidence>
<gene>
    <name evidence="1" type="ORF">Ae201684_005610</name>
</gene>
<evidence type="ECO:0008006" key="3">
    <source>
        <dbReference type="Google" id="ProtNLM"/>
    </source>
</evidence>
<evidence type="ECO:0000313" key="1">
    <source>
        <dbReference type="EMBL" id="KAF0738559.1"/>
    </source>
</evidence>
<protein>
    <recommendedName>
        <fullName evidence="3">Thioesterase domain-containing protein</fullName>
    </recommendedName>
</protein>
<dbReference type="CDD" id="cd03443">
    <property type="entry name" value="PaaI_thioesterase"/>
    <property type="match status" value="1"/>
</dbReference>
<reference evidence="1 2" key="1">
    <citation type="submission" date="2019-07" db="EMBL/GenBank/DDBJ databases">
        <title>Genomics analysis of Aphanomyces spp. identifies a new class of oomycete effector associated with host adaptation.</title>
        <authorList>
            <person name="Gaulin E."/>
        </authorList>
    </citation>
    <scope>NUCLEOTIDE SEQUENCE [LARGE SCALE GENOMIC DNA]</scope>
    <source>
        <strain evidence="1 2">ATCC 201684</strain>
    </source>
</reference>
<dbReference type="SUPFAM" id="SSF54637">
    <property type="entry name" value="Thioesterase/thiol ester dehydrase-isomerase"/>
    <property type="match status" value="1"/>
</dbReference>
<dbReference type="InterPro" id="IPR029069">
    <property type="entry name" value="HotDog_dom_sf"/>
</dbReference>
<comment type="caution">
    <text evidence="1">The sequence shown here is derived from an EMBL/GenBank/DDBJ whole genome shotgun (WGS) entry which is preliminary data.</text>
</comment>
<dbReference type="PANTHER" id="PTHR47260:SF1">
    <property type="entry name" value="UPF0644 PROTEIN PB2B4.06"/>
    <property type="match status" value="1"/>
</dbReference>
<dbReference type="AlphaFoldDB" id="A0A6G0XEE3"/>
<sequence length="195" mass="22088">MHDIILNREPSASEIQAVERSKDLSLKLSAIENDRNFVYLPKEQTWLNAKVQRPVDRSEVPKDFFFSMVNQPDKFEAFRFYGHKSKNSTLAWVQFGAALCGGREVVHGGCLATVFDELFGNTVIWALDRAGFTATLTVHYRRRFLTDQAGIFITHVEKNTGRKVFMKARLEGLDGLVYAEATSLFVLIDPPSSKL</sequence>
<keyword evidence="2" id="KW-1185">Reference proteome</keyword>
<dbReference type="Proteomes" id="UP000481153">
    <property type="component" value="Unassembled WGS sequence"/>
</dbReference>
<organism evidence="1 2">
    <name type="scientific">Aphanomyces euteiches</name>
    <dbReference type="NCBI Taxonomy" id="100861"/>
    <lineage>
        <taxon>Eukaryota</taxon>
        <taxon>Sar</taxon>
        <taxon>Stramenopiles</taxon>
        <taxon>Oomycota</taxon>
        <taxon>Saprolegniomycetes</taxon>
        <taxon>Saprolegniales</taxon>
        <taxon>Verrucalvaceae</taxon>
        <taxon>Aphanomyces</taxon>
    </lineage>
</organism>
<name>A0A6G0XEE3_9STRA</name>
<dbReference type="Gene3D" id="3.10.129.10">
    <property type="entry name" value="Hotdog Thioesterase"/>
    <property type="match status" value="1"/>
</dbReference>
<proteinExistence type="predicted"/>
<dbReference type="EMBL" id="VJMJ01000072">
    <property type="protein sequence ID" value="KAF0738559.1"/>
    <property type="molecule type" value="Genomic_DNA"/>
</dbReference>